<dbReference type="EMBL" id="JACHJY010000003">
    <property type="protein sequence ID" value="MBB4981237.1"/>
    <property type="molecule type" value="Genomic_DNA"/>
</dbReference>
<accession>A0A7W7TZ97</accession>
<feature type="compositionally biased region" description="Low complexity" evidence="1">
    <location>
        <begin position="33"/>
        <end position="75"/>
    </location>
</feature>
<proteinExistence type="predicted"/>
<dbReference type="Proteomes" id="UP000582643">
    <property type="component" value="Unassembled WGS sequence"/>
</dbReference>
<gene>
    <name evidence="2" type="ORF">GGE06_002147</name>
</gene>
<reference evidence="2 3" key="1">
    <citation type="submission" date="2020-08" db="EMBL/GenBank/DDBJ databases">
        <title>Genomic Encyclopedia of Type Strains, Phase III (KMG-III): the genomes of soil and plant-associated and newly described type strains.</title>
        <authorList>
            <person name="Whitman W."/>
        </authorList>
    </citation>
    <scope>NUCLEOTIDE SEQUENCE [LARGE SCALE GENOMIC DNA]</scope>
    <source>
        <strain evidence="2 3">SFB5A</strain>
    </source>
</reference>
<evidence type="ECO:0000313" key="3">
    <source>
        <dbReference type="Proteomes" id="UP000582643"/>
    </source>
</evidence>
<feature type="region of interest" description="Disordered" evidence="1">
    <location>
        <begin position="1"/>
        <end position="79"/>
    </location>
</feature>
<organism evidence="2 3">
    <name type="scientific">Streptomyces nymphaeiformis</name>
    <dbReference type="NCBI Taxonomy" id="2663842"/>
    <lineage>
        <taxon>Bacteria</taxon>
        <taxon>Bacillati</taxon>
        <taxon>Actinomycetota</taxon>
        <taxon>Actinomycetes</taxon>
        <taxon>Kitasatosporales</taxon>
        <taxon>Streptomycetaceae</taxon>
        <taxon>Streptomyces</taxon>
    </lineage>
</organism>
<protein>
    <recommendedName>
        <fullName evidence="4">Extensin</fullName>
    </recommendedName>
</protein>
<dbReference type="RefSeq" id="WP_184931001.1">
    <property type="nucleotide sequence ID" value="NZ_JACHJY010000003.1"/>
</dbReference>
<feature type="compositionally biased region" description="Pro residues" evidence="1">
    <location>
        <begin position="18"/>
        <end position="32"/>
    </location>
</feature>
<name>A0A7W7TZ97_9ACTN</name>
<comment type="caution">
    <text evidence="2">The sequence shown here is derived from an EMBL/GenBank/DDBJ whole genome shotgun (WGS) entry which is preliminary data.</text>
</comment>
<evidence type="ECO:0000313" key="2">
    <source>
        <dbReference type="EMBL" id="MBB4981237.1"/>
    </source>
</evidence>
<keyword evidence="3" id="KW-1185">Reference proteome</keyword>
<evidence type="ECO:0008006" key="4">
    <source>
        <dbReference type="Google" id="ProtNLM"/>
    </source>
</evidence>
<evidence type="ECO:0000256" key="1">
    <source>
        <dbReference type="SAM" id="MobiDB-lite"/>
    </source>
</evidence>
<dbReference type="AlphaFoldDB" id="A0A7W7TZ97"/>
<sequence>MARPTARPVVVQRQSTPAPTPPAPPPALPVPIQPTAAAPPHAAPRTTTVARTATASPPARQPTTETTAAPAPESPTHLDELARRLVTPLSRLLRAELRADRERVGRLRDHGH</sequence>